<dbReference type="NCBIfam" id="TIGR01643">
    <property type="entry name" value="YD_repeat_2x"/>
    <property type="match status" value="4"/>
</dbReference>
<dbReference type="Gene3D" id="2.180.10.10">
    <property type="entry name" value="RHS repeat-associated core"/>
    <property type="match status" value="2"/>
</dbReference>
<feature type="compositionally biased region" description="Acidic residues" evidence="2">
    <location>
        <begin position="51"/>
        <end position="60"/>
    </location>
</feature>
<dbReference type="NCBIfam" id="TIGR03696">
    <property type="entry name" value="Rhs_assc_core"/>
    <property type="match status" value="1"/>
</dbReference>
<accession>A0ABV8TY17</accession>
<organism evidence="5 6">
    <name type="scientific">Salininema proteolyticum</name>
    <dbReference type="NCBI Taxonomy" id="1607685"/>
    <lineage>
        <taxon>Bacteria</taxon>
        <taxon>Bacillati</taxon>
        <taxon>Actinomycetota</taxon>
        <taxon>Actinomycetes</taxon>
        <taxon>Glycomycetales</taxon>
        <taxon>Glycomycetaceae</taxon>
        <taxon>Salininema</taxon>
    </lineage>
</organism>
<dbReference type="Proteomes" id="UP001595823">
    <property type="component" value="Unassembled WGS sequence"/>
</dbReference>
<dbReference type="CDD" id="cd00081">
    <property type="entry name" value="Hint"/>
    <property type="match status" value="1"/>
</dbReference>
<dbReference type="InterPro" id="IPR054695">
    <property type="entry name" value="Pierisin-like_dom"/>
</dbReference>
<keyword evidence="3" id="KW-0472">Membrane</keyword>
<gene>
    <name evidence="5" type="ORF">ACFPET_08975</name>
</gene>
<dbReference type="SMART" id="SM00306">
    <property type="entry name" value="HintN"/>
    <property type="match status" value="1"/>
</dbReference>
<dbReference type="Pfam" id="PF05593">
    <property type="entry name" value="RHS_repeat"/>
    <property type="match status" value="2"/>
</dbReference>
<reference evidence="6" key="1">
    <citation type="journal article" date="2019" name="Int. J. Syst. Evol. Microbiol.">
        <title>The Global Catalogue of Microorganisms (GCM) 10K type strain sequencing project: providing services to taxonomists for standard genome sequencing and annotation.</title>
        <authorList>
            <consortium name="The Broad Institute Genomics Platform"/>
            <consortium name="The Broad Institute Genome Sequencing Center for Infectious Disease"/>
            <person name="Wu L."/>
            <person name="Ma J."/>
        </authorList>
    </citation>
    <scope>NUCLEOTIDE SEQUENCE [LARGE SCALE GENOMIC DNA]</scope>
    <source>
        <strain evidence="6">IBRC-M 10908</strain>
    </source>
</reference>
<feature type="region of interest" description="Disordered" evidence="2">
    <location>
        <begin position="2111"/>
        <end position="2142"/>
    </location>
</feature>
<protein>
    <submittedName>
        <fullName evidence="5">RHS repeat-associated core domain-containing protein</fullName>
    </submittedName>
</protein>
<dbReference type="Pfam" id="PF07591">
    <property type="entry name" value="PT-HINT"/>
    <property type="match status" value="1"/>
</dbReference>
<dbReference type="PANTHER" id="PTHR32305:SF17">
    <property type="entry name" value="TRNA NUCLEASE WAPA"/>
    <property type="match status" value="1"/>
</dbReference>
<sequence>MDSPWSASRRDLSRRALVFAAVMALFVGLFVAVAGWEAPYRPEIADEVESVPGEDFEPGDPDLPPDGTADRGVEGEREVDFPESDAVRVDLKGSSWTDVPGLDASVRAVASGSENAETPRSVRISLKSASAAEGLDWEVERTDGSVEPGSVEMRFDYGSYRDAAGADWDDRLKVYDRSSGTPIASENNGVEGTVTARIDLKPVKKAAYQTNDGSSGSVSTASVTVAASASGANGSFAATTLSPSATWSAGNPTGDFSWSYPLDVPSSPGSLDPSIGFSYSSSSVDGRNESTNNQPSVIGEGFNFESGFIERKYSACQTDDEDGANNPDPVGGDQCWRTDNATLSLNGSGGELILDDDTGEWRIKNDDSSKVEKLTGATNGDDNGEYWRVTTSAGIQYYFGLNRLPGYASGKSETESTATVPVFGNHTGEPCHSSSFGDSWCQQAWRWQLDWVVDPHGNAMAYFYEGEGNHYLLNLDDNEPVAYDRAVNLKRIDYGLRKGDAYSGATNRVEFTLTDRCAPGSVCDYDHPENWPDTPLDQACDGTASDCAEIYTPAFFTDKRLSKVTTKANVNGTWKGVDEYELRQSFPDPGDSTRAGLWLAGIQRTGLAGDNPISMPETVFHGLQLSNRVQKSLDTKAPMNWWRVKSIKNGTGGTTTVNYSGEQCNAKDGVMPSSPEGNDMRCMPIITTTAEDNGGTPEHDWYHKYVVTDVADIDTTGGAPAVTTRYEYVGKPAWRFTDDDGLTDPAYKTWSQYRGYSAVRTVIGDGDDMKMTTETTYFRGLDGQKLPDGSTTSVKVDGITDHDEFAGRPRVKKTILDGRVISKQTTTPWRSSPTATRARDWGTVHARHTGTASVEASSLQSDGTWRSSVSTTTYDSWGMAVATESSGDSAVSGDEECVKITYARNTSKWIVNAPVRTEALSTSCDAAPSYPEDLLSDERVYYDGATSHTTAPTTGDITKTETLKDYVDGKPVYLVTGSVTVDEYGRGLTSTDVDGNVTETSYTPAAGGPLTKVTSTNPLGHVTSQTLDPLRGKPLSSTDANGNVTEMQYDALGRITAGWTPDRTRADGFDPAAKFEYILSDTEPNATIAHGINANGTYTSTVELFDGLLRSRQTQLPAPGGGRILSDTFYNTLGQVHREYSAYYNEAEPSQTFFASSDSDIPGMTVYEYDSAGRVTADVFYSFGNEQYRTTSDYNGEKVTVTDPDGRAATSIVDVRGNTTEVRNLHTSDPDGAHDSITYEYDHADRLKAMTDAAGNTWSYEYDLMGRQIASVDPDTGRTESTYYDNGLVESVTDSRGKSMWYEYDELGRPIYVMKDDFWGDLVQAYEYDIFGKGLPATTSSWDEDGNQYKTRVLAYDAASRPVGMRYTMPTSMGTGLDRSFDFRYTYNPDGSVEEITYPQVGGLGKEQVVTTYDDLGLAQSTYSSKQWYVSESLYTRFAEIAQITMDPDGPNVADSPSAWQAFTYEKGTRRMTGSRFEVSTGPNHQVINNTYEYSDAGLITSIDNQSDLGVDTQCFAYDHLKRITDAWTGADPEACGSEPTSADKVGGSAPYWKSWEFDLAGNRTKQVDHLADETIDYTYSPDQPHTVTEATITKPESTKTLGYAYDKAGNTITRADENGVPQTLTWSPDGKLETLEQAGDVTDYDYTADGNRISRTDPNGKTTVFLPGMEVVKEADGSITASRYYSHGGQQVALRTNENRVHWLGGDHQGTTTATVDSETMEANVRHLDIYGNERGAPVQSWVNDHGFLGGTQDPSGLTHLGAREYDPTLGRFISADPIIDPLSSQQMGGYAYSNHSPVSFADPSGLTPGKINGQSCIDGDCSYHNSDGSLRTDCGDYQHEARCGQGTGEATPSNEDKATDLAKQDMSQEEKEEVQKAQDILNTSIVDVVIDVAGEVLKDLIGINDIMSCVGAGDMMSCASLLLDLIPWTKMLKVGAKLMKAAKRIYKAVTGFKEKLAWARSTLKSYNDSAKAAAGKFLNKLKKKDKKAAEADAPSCRIGNSFKPDAEVVMADGSTKPIDEVEPGEKVLATDDSTGETEAREVVMTREGTGERILITFGIDTDGDGESDETITATDEHPIWTADPAEIPVEEQFGANLGKRSDNEVDFGEKLSVTDGSGSGGGGPPSGDDQNAGPVSSAAGTLTGEWTDAINLQVGQFLRTSSGTWIQIASVERHAEDTTVYNLTIADLHTYHVKADETDFLTHNEGSCTLYRADNRGPEEIFENGFESRGNNMDLEEHVAGMRKSDGGRLEDSGYIGTSIDEAHAIERNPQYVYEIKGVKGIDVDRELPGFPFGGEQEIAVPRSISPGCIVSCRLPDGTRVMNPNYTGG</sequence>
<dbReference type="PANTHER" id="PTHR32305">
    <property type="match status" value="1"/>
</dbReference>
<dbReference type="InterPro" id="IPR003587">
    <property type="entry name" value="Hint_dom_N"/>
</dbReference>
<dbReference type="InterPro" id="IPR022385">
    <property type="entry name" value="Rhs_assc_core"/>
</dbReference>
<feature type="compositionally biased region" description="Basic and acidic residues" evidence="2">
    <location>
        <begin position="68"/>
        <end position="82"/>
    </location>
</feature>
<feature type="domain" description="Hint" evidence="4">
    <location>
        <begin position="2001"/>
        <end position="2164"/>
    </location>
</feature>
<dbReference type="InterPro" id="IPR050708">
    <property type="entry name" value="T6SS_VgrG/RHS"/>
</dbReference>
<evidence type="ECO:0000256" key="2">
    <source>
        <dbReference type="SAM" id="MobiDB-lite"/>
    </source>
</evidence>
<keyword evidence="3" id="KW-0812">Transmembrane</keyword>
<dbReference type="Pfam" id="PF25023">
    <property type="entry name" value="TEN_YD-shell"/>
    <property type="match status" value="1"/>
</dbReference>
<dbReference type="EMBL" id="JBHSDK010000013">
    <property type="protein sequence ID" value="MFC4335328.1"/>
    <property type="molecule type" value="Genomic_DNA"/>
</dbReference>
<feature type="region of interest" description="Disordered" evidence="2">
    <location>
        <begin position="1002"/>
        <end position="1042"/>
    </location>
</feature>
<comment type="caution">
    <text evidence="5">The sequence shown here is derived from an EMBL/GenBank/DDBJ whole genome shotgun (WGS) entry which is preliminary data.</text>
</comment>
<feature type="compositionally biased region" description="Polar residues" evidence="2">
    <location>
        <begin position="1012"/>
        <end position="1027"/>
    </location>
</feature>
<proteinExistence type="predicted"/>
<feature type="region of interest" description="Disordered" evidence="2">
    <location>
        <begin position="51"/>
        <end position="82"/>
    </location>
</feature>
<keyword evidence="6" id="KW-1185">Reference proteome</keyword>
<dbReference type="InterPro" id="IPR036844">
    <property type="entry name" value="Hint_dom_sf"/>
</dbReference>
<evidence type="ECO:0000259" key="4">
    <source>
        <dbReference type="SMART" id="SM00306"/>
    </source>
</evidence>
<name>A0ABV8TY17_9ACTN</name>
<dbReference type="RefSeq" id="WP_380762550.1">
    <property type="nucleotide sequence ID" value="NZ_JBHUNX010000001.1"/>
</dbReference>
<dbReference type="InterPro" id="IPR031325">
    <property type="entry name" value="RHS_repeat"/>
</dbReference>
<dbReference type="SUPFAM" id="SSF51294">
    <property type="entry name" value="Hedgehog/intein (Hint) domain"/>
    <property type="match status" value="1"/>
</dbReference>
<dbReference type="Pfam" id="PF22596">
    <property type="entry name" value="Scabin-like"/>
    <property type="match status" value="1"/>
</dbReference>
<keyword evidence="3" id="KW-1133">Transmembrane helix</keyword>
<dbReference type="SUPFAM" id="SSF56399">
    <property type="entry name" value="ADP-ribosylation"/>
    <property type="match status" value="1"/>
</dbReference>
<dbReference type="Gene3D" id="3.90.210.10">
    <property type="entry name" value="Heat-Labile Enterotoxin, subunit A"/>
    <property type="match status" value="1"/>
</dbReference>
<dbReference type="InterPro" id="IPR056823">
    <property type="entry name" value="TEN-like_YD-shell"/>
</dbReference>
<evidence type="ECO:0000313" key="6">
    <source>
        <dbReference type="Proteomes" id="UP001595823"/>
    </source>
</evidence>
<evidence type="ECO:0000256" key="1">
    <source>
        <dbReference type="ARBA" id="ARBA00022737"/>
    </source>
</evidence>
<feature type="transmembrane region" description="Helical" evidence="3">
    <location>
        <begin position="16"/>
        <end position="36"/>
    </location>
</feature>
<evidence type="ECO:0000313" key="5">
    <source>
        <dbReference type="EMBL" id="MFC4335328.1"/>
    </source>
</evidence>
<keyword evidence="1" id="KW-0677">Repeat</keyword>
<evidence type="ECO:0000256" key="3">
    <source>
        <dbReference type="SAM" id="Phobius"/>
    </source>
</evidence>
<dbReference type="Gene3D" id="2.170.16.10">
    <property type="entry name" value="Hedgehog/Intein (Hint) domain"/>
    <property type="match status" value="1"/>
</dbReference>
<dbReference type="InterPro" id="IPR006530">
    <property type="entry name" value="YD"/>
</dbReference>